<feature type="transmembrane region" description="Helical" evidence="2">
    <location>
        <begin position="20"/>
        <end position="39"/>
    </location>
</feature>
<keyword evidence="2" id="KW-0472">Membrane</keyword>
<name>A0ABU4HJ30_9ACTN</name>
<sequence>MNPLALLAAAPAVPYDKAGRYVAAAFIVLFACVLIYVAIMATKLQRLERELTDINRALDERDRARAEAPDPVGPAVGAATTQETAS</sequence>
<comment type="caution">
    <text evidence="3">The sequence shown here is derived from an EMBL/GenBank/DDBJ whole genome shotgun (WGS) entry which is preliminary data.</text>
</comment>
<dbReference type="EMBL" id="JAWSTH010000004">
    <property type="protein sequence ID" value="MDW5593328.1"/>
    <property type="molecule type" value="Genomic_DNA"/>
</dbReference>
<organism evidence="3 4">
    <name type="scientific">Conexibacter stalactiti</name>
    <dbReference type="NCBI Taxonomy" id="1940611"/>
    <lineage>
        <taxon>Bacteria</taxon>
        <taxon>Bacillati</taxon>
        <taxon>Actinomycetota</taxon>
        <taxon>Thermoleophilia</taxon>
        <taxon>Solirubrobacterales</taxon>
        <taxon>Conexibacteraceae</taxon>
        <taxon>Conexibacter</taxon>
    </lineage>
</organism>
<evidence type="ECO:0000313" key="3">
    <source>
        <dbReference type="EMBL" id="MDW5593328.1"/>
    </source>
</evidence>
<evidence type="ECO:0008006" key="5">
    <source>
        <dbReference type="Google" id="ProtNLM"/>
    </source>
</evidence>
<evidence type="ECO:0000256" key="1">
    <source>
        <dbReference type="SAM" id="MobiDB-lite"/>
    </source>
</evidence>
<protein>
    <recommendedName>
        <fullName evidence="5">CcmD family protein</fullName>
    </recommendedName>
</protein>
<evidence type="ECO:0000313" key="4">
    <source>
        <dbReference type="Proteomes" id="UP001284601"/>
    </source>
</evidence>
<feature type="region of interest" description="Disordered" evidence="1">
    <location>
        <begin position="60"/>
        <end position="86"/>
    </location>
</feature>
<reference evidence="4" key="1">
    <citation type="submission" date="2023-07" db="EMBL/GenBank/DDBJ databases">
        <title>Conexibacter stalactiti sp. nov., isolated from stalactites in a lava cave and emended description of the genus Conexibacter.</title>
        <authorList>
            <person name="Lee S.D."/>
        </authorList>
    </citation>
    <scope>NUCLEOTIDE SEQUENCE [LARGE SCALE GENOMIC DNA]</scope>
    <source>
        <strain evidence="4">KCTC 39840</strain>
    </source>
</reference>
<dbReference type="RefSeq" id="WP_318595588.1">
    <property type="nucleotide sequence ID" value="NZ_JAWSTH010000004.1"/>
</dbReference>
<gene>
    <name evidence="3" type="ORF">R7226_03205</name>
</gene>
<proteinExistence type="predicted"/>
<keyword evidence="2" id="KW-1133">Transmembrane helix</keyword>
<keyword evidence="2" id="KW-0812">Transmembrane</keyword>
<feature type="compositionally biased region" description="Low complexity" evidence="1">
    <location>
        <begin position="69"/>
        <end position="79"/>
    </location>
</feature>
<keyword evidence="4" id="KW-1185">Reference proteome</keyword>
<evidence type="ECO:0000256" key="2">
    <source>
        <dbReference type="SAM" id="Phobius"/>
    </source>
</evidence>
<accession>A0ABU4HJ30</accession>
<dbReference type="Proteomes" id="UP001284601">
    <property type="component" value="Unassembled WGS sequence"/>
</dbReference>